<dbReference type="InterPro" id="IPR021527">
    <property type="entry name" value="DUF2795"/>
</dbReference>
<gene>
    <name evidence="1" type="ORF">KDW_19110</name>
</gene>
<name>A0A5J4KNS4_9CHLR</name>
<protein>
    <recommendedName>
        <fullName evidence="3">DUF2795 domain-containing protein</fullName>
    </recommendedName>
</protein>
<evidence type="ECO:0000313" key="2">
    <source>
        <dbReference type="Proteomes" id="UP000326912"/>
    </source>
</evidence>
<dbReference type="EMBL" id="BKZW01000001">
    <property type="protein sequence ID" value="GER87749.1"/>
    <property type="molecule type" value="Genomic_DNA"/>
</dbReference>
<dbReference type="Pfam" id="PF11387">
    <property type="entry name" value="DUF2795"/>
    <property type="match status" value="1"/>
</dbReference>
<organism evidence="1 2">
    <name type="scientific">Dictyobacter vulcani</name>
    <dbReference type="NCBI Taxonomy" id="2607529"/>
    <lineage>
        <taxon>Bacteria</taxon>
        <taxon>Bacillati</taxon>
        <taxon>Chloroflexota</taxon>
        <taxon>Ktedonobacteria</taxon>
        <taxon>Ktedonobacterales</taxon>
        <taxon>Dictyobacteraceae</taxon>
        <taxon>Dictyobacter</taxon>
    </lineage>
</organism>
<dbReference type="RefSeq" id="WP_162005089.1">
    <property type="nucleotide sequence ID" value="NZ_BKZW01000001.1"/>
</dbReference>
<reference evidence="1 2" key="1">
    <citation type="submission" date="2019-10" db="EMBL/GenBank/DDBJ databases">
        <title>Dictyobacter vulcani sp. nov., within the class Ktedonobacteria, isolated from soil of volcanic Mt. Zao.</title>
        <authorList>
            <person name="Zheng Y."/>
            <person name="Wang C.M."/>
            <person name="Sakai Y."/>
            <person name="Abe K."/>
            <person name="Yokota A."/>
            <person name="Yabe S."/>
        </authorList>
    </citation>
    <scope>NUCLEOTIDE SEQUENCE [LARGE SCALE GENOMIC DNA]</scope>
    <source>
        <strain evidence="1 2">W12</strain>
    </source>
</reference>
<sequence>MNISNGQVDQLLNSLPYQLTKTKLVEIARQRGVNDQVISMMDKLPDKKFNSADEVKSAVSGIGNLGGFKL</sequence>
<dbReference type="Proteomes" id="UP000326912">
    <property type="component" value="Unassembled WGS sequence"/>
</dbReference>
<proteinExistence type="predicted"/>
<keyword evidence="2" id="KW-1185">Reference proteome</keyword>
<evidence type="ECO:0000313" key="1">
    <source>
        <dbReference type="EMBL" id="GER87749.1"/>
    </source>
</evidence>
<dbReference type="AlphaFoldDB" id="A0A5J4KNS4"/>
<evidence type="ECO:0008006" key="3">
    <source>
        <dbReference type="Google" id="ProtNLM"/>
    </source>
</evidence>
<accession>A0A5J4KNS4</accession>
<comment type="caution">
    <text evidence="1">The sequence shown here is derived from an EMBL/GenBank/DDBJ whole genome shotgun (WGS) entry which is preliminary data.</text>
</comment>